<sequence>MFPRLVLLCFALQPSLLLTNALFTDDSLVKMLTPESFKGALEPNATSMIAFVSSSNSDCQNMAPEYEKAALGLYPFVPSYAVNCDDEGNKDMCREQNVETFPTTKLFPRGNTEPPVVFEGSNDRSASSYFYWASRRIPSHVTKLYRVEEIQPWAEKTKEDAVVLLLTKEKKVPMLWKVLANQYLGRLELASHRDRRGKSSVALGMEKGEKKDAKVLVYPAGSTEYVRYEGILKMDSLSNFFEAILDGSVDLKTANDKANAEEFTPDEKELEIERKQEAQRIALAHGGLTDFIDFEKAIKAGHGADYHDIHGYPGMMGETPKKKKSEDDDMEGEEFSPSNDDSMTEENTHRISDEL</sequence>
<dbReference type="AlphaFoldDB" id="A0A8H7C849"/>
<evidence type="ECO:0000259" key="3">
    <source>
        <dbReference type="Pfam" id="PF00085"/>
    </source>
</evidence>
<dbReference type="GO" id="GO:0005788">
    <property type="term" value="C:endoplasmic reticulum lumen"/>
    <property type="evidence" value="ECO:0007669"/>
    <property type="project" value="TreeGrafter"/>
</dbReference>
<feature type="compositionally biased region" description="Basic and acidic residues" evidence="1">
    <location>
        <begin position="346"/>
        <end position="355"/>
    </location>
</feature>
<dbReference type="InterPro" id="IPR013766">
    <property type="entry name" value="Thioredoxin_domain"/>
</dbReference>
<reference evidence="4 5" key="1">
    <citation type="journal article" name="Sci. Rep.">
        <title>Telomere-to-telomere assembled and centromere annotated genomes of the two main subspecies of the button mushroom Agaricus bisporus reveal especially polymorphic chromosome ends.</title>
        <authorList>
            <person name="Sonnenberg A.S.M."/>
            <person name="Sedaghat-Telgerd N."/>
            <person name="Lavrijssen B."/>
            <person name="Ohm R.A."/>
            <person name="Hendrickx P.M."/>
            <person name="Scholtmeijer K."/>
            <person name="Baars J.J.P."/>
            <person name="van Peer A."/>
        </authorList>
    </citation>
    <scope>NUCLEOTIDE SEQUENCE [LARGE SCALE GENOMIC DNA]</scope>
    <source>
        <strain evidence="4 5">H119_p4</strain>
    </source>
</reference>
<feature type="chain" id="PRO_5034230464" description="Thioredoxin domain-containing protein" evidence="2">
    <location>
        <begin position="22"/>
        <end position="355"/>
    </location>
</feature>
<proteinExistence type="predicted"/>
<dbReference type="Gene3D" id="3.40.30.10">
    <property type="entry name" value="Glutaredoxin"/>
    <property type="match status" value="2"/>
</dbReference>
<evidence type="ECO:0000256" key="2">
    <source>
        <dbReference type="SAM" id="SignalP"/>
    </source>
</evidence>
<evidence type="ECO:0000313" key="4">
    <source>
        <dbReference type="EMBL" id="KAF7770307.1"/>
    </source>
</evidence>
<dbReference type="Pfam" id="PF00085">
    <property type="entry name" value="Thioredoxin"/>
    <property type="match status" value="1"/>
</dbReference>
<keyword evidence="2" id="KW-0732">Signal</keyword>
<accession>A0A8H7C849</accession>
<dbReference type="Proteomes" id="UP000629468">
    <property type="component" value="Unassembled WGS sequence"/>
</dbReference>
<dbReference type="GO" id="GO:0034976">
    <property type="term" value="P:response to endoplasmic reticulum stress"/>
    <property type="evidence" value="ECO:0007669"/>
    <property type="project" value="TreeGrafter"/>
</dbReference>
<organism evidence="4 5">
    <name type="scientific">Agaricus bisporus var. burnettii</name>
    <dbReference type="NCBI Taxonomy" id="192524"/>
    <lineage>
        <taxon>Eukaryota</taxon>
        <taxon>Fungi</taxon>
        <taxon>Dikarya</taxon>
        <taxon>Basidiomycota</taxon>
        <taxon>Agaricomycotina</taxon>
        <taxon>Agaricomycetes</taxon>
        <taxon>Agaricomycetidae</taxon>
        <taxon>Agaricales</taxon>
        <taxon>Agaricineae</taxon>
        <taxon>Agaricaceae</taxon>
        <taxon>Agaricus</taxon>
    </lineage>
</organism>
<dbReference type="InterPro" id="IPR036249">
    <property type="entry name" value="Thioredoxin-like_sf"/>
</dbReference>
<feature type="domain" description="Thioredoxin" evidence="3">
    <location>
        <begin position="29"/>
        <end position="123"/>
    </location>
</feature>
<evidence type="ECO:0000313" key="5">
    <source>
        <dbReference type="Proteomes" id="UP000629468"/>
    </source>
</evidence>
<dbReference type="PANTHER" id="PTHR45815">
    <property type="entry name" value="PROTEIN DISULFIDE-ISOMERASE A6"/>
    <property type="match status" value="1"/>
</dbReference>
<gene>
    <name evidence="4" type="ORF">Agabi119p4_6281</name>
</gene>
<evidence type="ECO:0000256" key="1">
    <source>
        <dbReference type="SAM" id="MobiDB-lite"/>
    </source>
</evidence>
<dbReference type="GO" id="GO:0015035">
    <property type="term" value="F:protein-disulfide reductase activity"/>
    <property type="evidence" value="ECO:0007669"/>
    <property type="project" value="TreeGrafter"/>
</dbReference>
<feature type="region of interest" description="Disordered" evidence="1">
    <location>
        <begin position="310"/>
        <end position="355"/>
    </location>
</feature>
<dbReference type="EMBL" id="JABXXO010000009">
    <property type="protein sequence ID" value="KAF7770307.1"/>
    <property type="molecule type" value="Genomic_DNA"/>
</dbReference>
<comment type="caution">
    <text evidence="4">The sequence shown here is derived from an EMBL/GenBank/DDBJ whole genome shotgun (WGS) entry which is preliminary data.</text>
</comment>
<dbReference type="PANTHER" id="PTHR45815:SF3">
    <property type="entry name" value="PROTEIN DISULFIDE-ISOMERASE A6"/>
    <property type="match status" value="1"/>
</dbReference>
<dbReference type="SUPFAM" id="SSF52833">
    <property type="entry name" value="Thioredoxin-like"/>
    <property type="match status" value="1"/>
</dbReference>
<protein>
    <recommendedName>
        <fullName evidence="3">Thioredoxin domain-containing protein</fullName>
    </recommendedName>
</protein>
<name>A0A8H7C849_AGABI</name>
<feature type="signal peptide" evidence="2">
    <location>
        <begin position="1"/>
        <end position="21"/>
    </location>
</feature>